<comment type="similarity">
    <text evidence="1">Belongs to the CDC123 family.</text>
</comment>
<reference evidence="3 4" key="1">
    <citation type="journal article" date="2018" name="Nat. Ecol. Evol.">
        <title>Pezizomycetes genomes reveal the molecular basis of ectomycorrhizal truffle lifestyle.</title>
        <authorList>
            <person name="Murat C."/>
            <person name="Payen T."/>
            <person name="Noel B."/>
            <person name="Kuo A."/>
            <person name="Morin E."/>
            <person name="Chen J."/>
            <person name="Kohler A."/>
            <person name="Krizsan K."/>
            <person name="Balestrini R."/>
            <person name="Da Silva C."/>
            <person name="Montanini B."/>
            <person name="Hainaut M."/>
            <person name="Levati E."/>
            <person name="Barry K.W."/>
            <person name="Belfiori B."/>
            <person name="Cichocki N."/>
            <person name="Clum A."/>
            <person name="Dockter R.B."/>
            <person name="Fauchery L."/>
            <person name="Guy J."/>
            <person name="Iotti M."/>
            <person name="Le Tacon F."/>
            <person name="Lindquist E.A."/>
            <person name="Lipzen A."/>
            <person name="Malagnac F."/>
            <person name="Mello A."/>
            <person name="Molinier V."/>
            <person name="Miyauchi S."/>
            <person name="Poulain J."/>
            <person name="Riccioni C."/>
            <person name="Rubini A."/>
            <person name="Sitrit Y."/>
            <person name="Splivallo R."/>
            <person name="Traeger S."/>
            <person name="Wang M."/>
            <person name="Zifcakova L."/>
            <person name="Wipf D."/>
            <person name="Zambonelli A."/>
            <person name="Paolocci F."/>
            <person name="Nowrousian M."/>
            <person name="Ottonello S."/>
            <person name="Baldrian P."/>
            <person name="Spatafora J.W."/>
            <person name="Henrissat B."/>
            <person name="Nagy L.G."/>
            <person name="Aury J.M."/>
            <person name="Wincker P."/>
            <person name="Grigoriev I.V."/>
            <person name="Bonfante P."/>
            <person name="Martin F.M."/>
        </authorList>
    </citation>
    <scope>NUCLEOTIDE SEQUENCE [LARGE SCALE GENOMIC DNA]</scope>
    <source>
        <strain evidence="3 4">ATCC MYA-4762</strain>
    </source>
</reference>
<dbReference type="PANTHER" id="PTHR15323">
    <property type="entry name" value="D123 PROTEIN"/>
    <property type="match status" value="1"/>
</dbReference>
<dbReference type="EMBL" id="ML121538">
    <property type="protein sequence ID" value="RPB25335.1"/>
    <property type="molecule type" value="Genomic_DNA"/>
</dbReference>
<keyword evidence="4" id="KW-1185">Reference proteome</keyword>
<dbReference type="Pfam" id="PF07065">
    <property type="entry name" value="D123"/>
    <property type="match status" value="1"/>
</dbReference>
<feature type="region of interest" description="Disordered" evidence="2">
    <location>
        <begin position="98"/>
        <end position="130"/>
    </location>
</feature>
<accession>A0A3N4M506</accession>
<gene>
    <name evidence="3" type="ORF">L211DRAFT_867314</name>
</gene>
<protein>
    <submittedName>
        <fullName evidence="3">D123-domain-containing protein</fullName>
    </submittedName>
</protein>
<dbReference type="Proteomes" id="UP000267821">
    <property type="component" value="Unassembled WGS sequence"/>
</dbReference>
<evidence type="ECO:0000256" key="1">
    <source>
        <dbReference type="ARBA" id="ARBA00011047"/>
    </source>
</evidence>
<evidence type="ECO:0000313" key="3">
    <source>
        <dbReference type="EMBL" id="RPB25335.1"/>
    </source>
</evidence>
<dbReference type="OrthoDB" id="360540at2759"/>
<proteinExistence type="inferred from homology"/>
<evidence type="ECO:0000313" key="4">
    <source>
        <dbReference type="Proteomes" id="UP000267821"/>
    </source>
</evidence>
<organism evidence="3 4">
    <name type="scientific">Terfezia boudieri ATCC MYA-4762</name>
    <dbReference type="NCBI Taxonomy" id="1051890"/>
    <lineage>
        <taxon>Eukaryota</taxon>
        <taxon>Fungi</taxon>
        <taxon>Dikarya</taxon>
        <taxon>Ascomycota</taxon>
        <taxon>Pezizomycotina</taxon>
        <taxon>Pezizomycetes</taxon>
        <taxon>Pezizales</taxon>
        <taxon>Pezizaceae</taxon>
        <taxon>Terfezia</taxon>
    </lineage>
</organism>
<name>A0A3N4M506_9PEZI</name>
<dbReference type="InParanoid" id="A0A3N4M506"/>
<evidence type="ECO:0000256" key="2">
    <source>
        <dbReference type="SAM" id="MobiDB-lite"/>
    </source>
</evidence>
<dbReference type="FunCoup" id="A0A3N4M506">
    <property type="interactions" value="753"/>
</dbReference>
<sequence length="428" mass="48615">MDLNSSSSPVTPTAEHLPSRLPFPPLYKRHILNCALPSWYQKYRPHLPKTRIIPLQPGFVEYLREDGIFLPSNPNDRYLPSLPPTMWRRLANHTTTTSAAWSDSDDDSSSEGGDLHESSEAEDAEHISAQQSSLIHDPSLRFPEIHSLITTTISLLGGKVFPKLNWSAPKDAAWINPTKSLECCSASDIYLLLKSSDFITHDLEHPFDDCVDEEGGGDADLHHPPTGTILPSLHDPLLSTSSETTAQLLPKTPKTIPYFLVLRKFFTMNPSAEFRVFVKSRKMIAITQRDKNHYEFLAPMVGELVTLIQGFYRKVLRETFPDSDFTFDVYIPRTESRVWLIDINPWAQRTDPILFSWLELLELNVDDVETPELRLVKKDDPEAYKFNTPQYSAHKLPKEVVDAGMGGAQSIQEFAQQWREIVNNMEDA</sequence>
<dbReference type="AlphaFoldDB" id="A0A3N4M506"/>
<dbReference type="InterPro" id="IPR009772">
    <property type="entry name" value="CDC123"/>
</dbReference>
<dbReference type="GO" id="GO:0005737">
    <property type="term" value="C:cytoplasm"/>
    <property type="evidence" value="ECO:0007669"/>
    <property type="project" value="TreeGrafter"/>
</dbReference>
<dbReference type="STRING" id="1051890.A0A3N4M506"/>
<dbReference type="PANTHER" id="PTHR15323:SF6">
    <property type="entry name" value="CELL DIVISION CYCLE PROTEIN 123 HOMOLOG"/>
    <property type="match status" value="1"/>
</dbReference>